<evidence type="ECO:0000313" key="3">
    <source>
        <dbReference type="Proteomes" id="UP000186400"/>
    </source>
</evidence>
<dbReference type="Proteomes" id="UP000186400">
    <property type="component" value="Unassembled WGS sequence"/>
</dbReference>
<feature type="non-terminal residue" evidence="2">
    <location>
        <position position="1"/>
    </location>
</feature>
<keyword evidence="3" id="KW-1185">Reference proteome</keyword>
<evidence type="ECO:0000313" key="2">
    <source>
        <dbReference type="EMBL" id="SIQ09251.1"/>
    </source>
</evidence>
<evidence type="ECO:0008006" key="4">
    <source>
        <dbReference type="Google" id="ProtNLM"/>
    </source>
</evidence>
<accession>A0A1N6PY48</accession>
<dbReference type="PANTHER" id="PTHR41317:SF1">
    <property type="entry name" value="PD-(D_E)XK NUCLEASE FAMILY TRANSPOSASE"/>
    <property type="match status" value="1"/>
</dbReference>
<dbReference type="RefSeq" id="WP_076487955.1">
    <property type="nucleotide sequence ID" value="NZ_FTMS01000003.1"/>
</dbReference>
<dbReference type="PANTHER" id="PTHR41317">
    <property type="entry name" value="PD-(D_E)XK NUCLEASE FAMILY TRANSPOSASE"/>
    <property type="match status" value="1"/>
</dbReference>
<sequence length="201" mass="23265">SLYYWARSYAGQLKKGDDYIELTPSVCINLLDFEIFPQLPGYHSCFQITEADAPEYVLSDHLQIHFIELPKNHLKSTGDVKDKLDTWCYYFEHEGTVEEEDMTLLLKDNPALGKAHRVYRTFTADDELMDIAEAREKWQRDVSSRLRSAEQRGKEEGMQQGMHQARREDALKMLKRGFPLSDIAEITGLSEQEIGDLERST</sequence>
<gene>
    <name evidence="2" type="ORF">SAMN05920897_103188</name>
</gene>
<dbReference type="Pfam" id="PF12784">
    <property type="entry name" value="PDDEXK_2"/>
    <property type="match status" value="1"/>
</dbReference>
<proteinExistence type="predicted"/>
<dbReference type="OrthoDB" id="369849at2"/>
<dbReference type="InterPro" id="IPR010106">
    <property type="entry name" value="RpnA"/>
</dbReference>
<reference evidence="2 3" key="1">
    <citation type="submission" date="2017-01" db="EMBL/GenBank/DDBJ databases">
        <authorList>
            <person name="Mah S.A."/>
            <person name="Swanson W.J."/>
            <person name="Moy G.W."/>
            <person name="Vacquier V.D."/>
        </authorList>
    </citation>
    <scope>NUCLEOTIDE SEQUENCE [LARGE SCALE GENOMIC DNA]</scope>
    <source>
        <strain evidence="2 3">ASpG1</strain>
    </source>
</reference>
<name>A0A1N6PY48_9SPIO</name>
<organism evidence="2 3">
    <name type="scientific">Alkalispirochaeta americana</name>
    <dbReference type="NCBI Taxonomy" id="159291"/>
    <lineage>
        <taxon>Bacteria</taxon>
        <taxon>Pseudomonadati</taxon>
        <taxon>Spirochaetota</taxon>
        <taxon>Spirochaetia</taxon>
        <taxon>Spirochaetales</taxon>
        <taxon>Spirochaetaceae</taxon>
        <taxon>Alkalispirochaeta</taxon>
    </lineage>
</organism>
<dbReference type="STRING" id="159291.SAMN05920897_103188"/>
<dbReference type="AlphaFoldDB" id="A0A1N6PY48"/>
<dbReference type="EMBL" id="FTMS01000003">
    <property type="protein sequence ID" value="SIQ09251.1"/>
    <property type="molecule type" value="Genomic_DNA"/>
</dbReference>
<dbReference type="NCBIfam" id="TIGR01784">
    <property type="entry name" value="T_den_put_tspse"/>
    <property type="match status" value="1"/>
</dbReference>
<feature type="compositionally biased region" description="Basic and acidic residues" evidence="1">
    <location>
        <begin position="142"/>
        <end position="157"/>
    </location>
</feature>
<feature type="region of interest" description="Disordered" evidence="1">
    <location>
        <begin position="142"/>
        <end position="165"/>
    </location>
</feature>
<evidence type="ECO:0000256" key="1">
    <source>
        <dbReference type="SAM" id="MobiDB-lite"/>
    </source>
</evidence>
<protein>
    <recommendedName>
        <fullName evidence="4">Rpn family recombination-promoting nuclease/putative transposase</fullName>
    </recommendedName>
</protein>